<evidence type="ECO:0000313" key="3">
    <source>
        <dbReference type="Proteomes" id="UP000266723"/>
    </source>
</evidence>
<reference evidence="2 3" key="1">
    <citation type="journal article" date="2020" name="BMC Genomics">
        <title>Intraspecific diversification of the crop wild relative Brassica cretica Lam. using demographic model selection.</title>
        <authorList>
            <person name="Kioukis A."/>
            <person name="Michalopoulou V.A."/>
            <person name="Briers L."/>
            <person name="Pirintsos S."/>
            <person name="Studholme D.J."/>
            <person name="Pavlidis P."/>
            <person name="Sarris P.F."/>
        </authorList>
    </citation>
    <scope>NUCLEOTIDE SEQUENCE [LARGE SCALE GENOMIC DNA]</scope>
    <source>
        <strain evidence="3">cv. PFS-1207/04</strain>
    </source>
</reference>
<protein>
    <submittedName>
        <fullName evidence="2">Uncharacterized protein</fullName>
    </submittedName>
</protein>
<dbReference type="Proteomes" id="UP000266723">
    <property type="component" value="Unassembled WGS sequence"/>
</dbReference>
<gene>
    <name evidence="2" type="ORF">DY000_02024190</name>
</gene>
<evidence type="ECO:0000313" key="2">
    <source>
        <dbReference type="EMBL" id="KAF3593844.1"/>
    </source>
</evidence>
<comment type="caution">
    <text evidence="2">The sequence shown here is derived from an EMBL/GenBank/DDBJ whole genome shotgun (WGS) entry which is preliminary data.</text>
</comment>
<sequence>MKEEGAAGQVANKGMTGKADKIELAGEVSRLRWVRQPTITGNPGEKPPSPSRRTRRGNKAGQLCQGEREPPETDAGYTRQTDLDIPELPVTEEERRQTKASSHLLLREGF</sequence>
<keyword evidence="3" id="KW-1185">Reference proteome</keyword>
<organism evidence="2 3">
    <name type="scientific">Brassica cretica</name>
    <name type="common">Mustard</name>
    <dbReference type="NCBI Taxonomy" id="69181"/>
    <lineage>
        <taxon>Eukaryota</taxon>
        <taxon>Viridiplantae</taxon>
        <taxon>Streptophyta</taxon>
        <taxon>Embryophyta</taxon>
        <taxon>Tracheophyta</taxon>
        <taxon>Spermatophyta</taxon>
        <taxon>Magnoliopsida</taxon>
        <taxon>eudicotyledons</taxon>
        <taxon>Gunneridae</taxon>
        <taxon>Pentapetalae</taxon>
        <taxon>rosids</taxon>
        <taxon>malvids</taxon>
        <taxon>Brassicales</taxon>
        <taxon>Brassicaceae</taxon>
        <taxon>Brassiceae</taxon>
        <taxon>Brassica</taxon>
    </lineage>
</organism>
<accession>A0ABQ7ECA6</accession>
<proteinExistence type="predicted"/>
<dbReference type="EMBL" id="QGKV02000299">
    <property type="protein sequence ID" value="KAF3593844.1"/>
    <property type="molecule type" value="Genomic_DNA"/>
</dbReference>
<evidence type="ECO:0000256" key="1">
    <source>
        <dbReference type="SAM" id="MobiDB-lite"/>
    </source>
</evidence>
<name>A0ABQ7ECA6_BRACR</name>
<feature type="region of interest" description="Disordered" evidence="1">
    <location>
        <begin position="1"/>
        <end position="110"/>
    </location>
</feature>